<protein>
    <recommendedName>
        <fullName evidence="4">AtpZ/AtpI family protein</fullName>
    </recommendedName>
</protein>
<feature type="transmembrane region" description="Helical" evidence="1">
    <location>
        <begin position="12"/>
        <end position="32"/>
    </location>
</feature>
<keyword evidence="1" id="KW-1133">Transmembrane helix</keyword>
<gene>
    <name evidence="2" type="ORF">OO013_14480</name>
</gene>
<keyword evidence="1" id="KW-0472">Membrane</keyword>
<reference evidence="2 3" key="1">
    <citation type="submission" date="2022-11" db="EMBL/GenBank/DDBJ databases">
        <title>The characterization of three novel Bacteroidetes species and genomic analysis of their roles in tidal elemental geochemical cycles.</title>
        <authorList>
            <person name="Ma K."/>
        </authorList>
    </citation>
    <scope>NUCLEOTIDE SEQUENCE [LARGE SCALE GENOMIC DNA]</scope>
    <source>
        <strain evidence="2 3">M17</strain>
    </source>
</reference>
<comment type="caution">
    <text evidence="2">The sequence shown here is derived from an EMBL/GenBank/DDBJ whole genome shotgun (WGS) entry which is preliminary data.</text>
</comment>
<evidence type="ECO:0000313" key="2">
    <source>
        <dbReference type="EMBL" id="MCX2745083.1"/>
    </source>
</evidence>
<proteinExistence type="predicted"/>
<name>A0ABT3RU05_9BACT</name>
<organism evidence="2 3">
    <name type="scientific">Mangrovivirga halotolerans</name>
    <dbReference type="NCBI Taxonomy" id="2993936"/>
    <lineage>
        <taxon>Bacteria</taxon>
        <taxon>Pseudomonadati</taxon>
        <taxon>Bacteroidota</taxon>
        <taxon>Cytophagia</taxon>
        <taxon>Cytophagales</taxon>
        <taxon>Mangrovivirgaceae</taxon>
        <taxon>Mangrovivirga</taxon>
    </lineage>
</organism>
<dbReference type="EMBL" id="JAPFQN010000007">
    <property type="protein sequence ID" value="MCX2745083.1"/>
    <property type="molecule type" value="Genomic_DNA"/>
</dbReference>
<evidence type="ECO:0000256" key="1">
    <source>
        <dbReference type="SAM" id="Phobius"/>
    </source>
</evidence>
<evidence type="ECO:0008006" key="4">
    <source>
        <dbReference type="Google" id="ProtNLM"/>
    </source>
</evidence>
<keyword evidence="1" id="KW-0812">Transmembrane</keyword>
<feature type="transmembrane region" description="Helical" evidence="1">
    <location>
        <begin position="44"/>
        <end position="64"/>
    </location>
</feature>
<dbReference type="RefSeq" id="WP_266057626.1">
    <property type="nucleotide sequence ID" value="NZ_JAPFQN010000007.1"/>
</dbReference>
<accession>A0ABT3RU05</accession>
<dbReference type="Proteomes" id="UP001209885">
    <property type="component" value="Unassembled WGS sequence"/>
</dbReference>
<evidence type="ECO:0000313" key="3">
    <source>
        <dbReference type="Proteomes" id="UP001209885"/>
    </source>
</evidence>
<sequence>MAKKKDYLKGYYLVGGVLGGIVSIVLFTFFGIKMLLGYEHPDYMKLITLLATGVFFSALSYTIYRSDR</sequence>
<keyword evidence="3" id="KW-1185">Reference proteome</keyword>